<feature type="transmembrane region" description="Helical" evidence="6">
    <location>
        <begin position="126"/>
        <end position="146"/>
    </location>
</feature>
<dbReference type="EMBL" id="JAATJL010000001">
    <property type="protein sequence ID" value="NJC23191.1"/>
    <property type="molecule type" value="Genomic_DNA"/>
</dbReference>
<keyword evidence="9" id="KW-1185">Reference proteome</keyword>
<proteinExistence type="inferred from homology"/>
<evidence type="ECO:0000256" key="1">
    <source>
        <dbReference type="ARBA" id="ARBA00004141"/>
    </source>
</evidence>
<keyword evidence="4 6" id="KW-0472">Membrane</keyword>
<evidence type="ECO:0000313" key="8">
    <source>
        <dbReference type="EMBL" id="NJC23191.1"/>
    </source>
</evidence>
<evidence type="ECO:0000256" key="3">
    <source>
        <dbReference type="ARBA" id="ARBA00022989"/>
    </source>
</evidence>
<feature type="transmembrane region" description="Helical" evidence="6">
    <location>
        <begin position="42"/>
        <end position="61"/>
    </location>
</feature>
<dbReference type="InterPro" id="IPR052902">
    <property type="entry name" value="ABC-2_transporter"/>
</dbReference>
<dbReference type="PROSITE" id="PS51012">
    <property type="entry name" value="ABC_TM2"/>
    <property type="match status" value="1"/>
</dbReference>
<organism evidence="8 9">
    <name type="scientific">Arthrobacter pigmenti</name>
    <dbReference type="NCBI Taxonomy" id="271432"/>
    <lineage>
        <taxon>Bacteria</taxon>
        <taxon>Bacillati</taxon>
        <taxon>Actinomycetota</taxon>
        <taxon>Actinomycetes</taxon>
        <taxon>Micrococcales</taxon>
        <taxon>Micrococcaceae</taxon>
        <taxon>Arthrobacter</taxon>
    </lineage>
</organism>
<accession>A0A846RYB1</accession>
<name>A0A846RYB1_9MICC</name>
<keyword evidence="6" id="KW-0813">Transport</keyword>
<dbReference type="InterPro" id="IPR000412">
    <property type="entry name" value="ABC_2_transport"/>
</dbReference>
<dbReference type="RefSeq" id="WP_167994229.1">
    <property type="nucleotide sequence ID" value="NZ_JAATJL010000001.1"/>
</dbReference>
<evidence type="ECO:0000256" key="4">
    <source>
        <dbReference type="ARBA" id="ARBA00023136"/>
    </source>
</evidence>
<feature type="domain" description="ABC transmembrane type-2" evidence="7">
    <location>
        <begin position="40"/>
        <end position="283"/>
    </location>
</feature>
<dbReference type="PANTHER" id="PTHR43027:SF2">
    <property type="entry name" value="TRANSPORT PERMEASE PROTEIN"/>
    <property type="match status" value="1"/>
</dbReference>
<comment type="similarity">
    <text evidence="6">Belongs to the ABC-2 integral membrane protein family.</text>
</comment>
<keyword evidence="5" id="KW-0046">Antibiotic resistance</keyword>
<feature type="transmembrane region" description="Helical" evidence="6">
    <location>
        <begin position="81"/>
        <end position="105"/>
    </location>
</feature>
<dbReference type="PIRSF" id="PIRSF006648">
    <property type="entry name" value="DrrB"/>
    <property type="match status" value="1"/>
</dbReference>
<evidence type="ECO:0000259" key="7">
    <source>
        <dbReference type="PROSITE" id="PS51012"/>
    </source>
</evidence>
<dbReference type="PANTHER" id="PTHR43027">
    <property type="entry name" value="DOXORUBICIN RESISTANCE ABC TRANSPORTER PERMEASE PROTEIN DRRC-RELATED"/>
    <property type="match status" value="1"/>
</dbReference>
<dbReference type="Pfam" id="PF01061">
    <property type="entry name" value="ABC2_membrane"/>
    <property type="match status" value="1"/>
</dbReference>
<keyword evidence="3 6" id="KW-1133">Transmembrane helix</keyword>
<comment type="subcellular location">
    <subcellularLocation>
        <location evidence="6">Cell membrane</location>
        <topology evidence="6">Multi-pass membrane protein</topology>
    </subcellularLocation>
    <subcellularLocation>
        <location evidence="1">Membrane</location>
        <topology evidence="1">Multi-pass membrane protein</topology>
    </subcellularLocation>
</comment>
<evidence type="ECO:0000256" key="5">
    <source>
        <dbReference type="ARBA" id="ARBA00023251"/>
    </source>
</evidence>
<feature type="transmembrane region" description="Helical" evidence="6">
    <location>
        <begin position="166"/>
        <end position="187"/>
    </location>
</feature>
<reference evidence="8 9" key="1">
    <citation type="submission" date="2020-03" db="EMBL/GenBank/DDBJ databases">
        <title>Sequencing the genomes of 1000 actinobacteria strains.</title>
        <authorList>
            <person name="Klenk H.-P."/>
        </authorList>
    </citation>
    <scope>NUCLEOTIDE SEQUENCE [LARGE SCALE GENOMIC DNA]</scope>
    <source>
        <strain evidence="8 9">DSM 16403</strain>
    </source>
</reference>
<dbReference type="GO" id="GO:0043190">
    <property type="term" value="C:ATP-binding cassette (ABC) transporter complex"/>
    <property type="evidence" value="ECO:0007669"/>
    <property type="project" value="InterPro"/>
</dbReference>
<comment type="caution">
    <text evidence="8">The sequence shown here is derived from an EMBL/GenBank/DDBJ whole genome shotgun (WGS) entry which is preliminary data.</text>
</comment>
<dbReference type="GO" id="GO:0140359">
    <property type="term" value="F:ABC-type transporter activity"/>
    <property type="evidence" value="ECO:0007669"/>
    <property type="project" value="InterPro"/>
</dbReference>
<evidence type="ECO:0000256" key="2">
    <source>
        <dbReference type="ARBA" id="ARBA00022692"/>
    </source>
</evidence>
<dbReference type="InterPro" id="IPR013525">
    <property type="entry name" value="ABC2_TM"/>
</dbReference>
<protein>
    <recommendedName>
        <fullName evidence="6">Transport permease protein</fullName>
    </recommendedName>
</protein>
<keyword evidence="6" id="KW-1003">Cell membrane</keyword>
<feature type="transmembrane region" description="Helical" evidence="6">
    <location>
        <begin position="199"/>
        <end position="215"/>
    </location>
</feature>
<dbReference type="Proteomes" id="UP000547458">
    <property type="component" value="Unassembled WGS sequence"/>
</dbReference>
<sequence>MSTLQDARGPSASTPWKPNALVLGWRRTLLETRMFSRDPMSLVFTLFFPLIMMGLFSTVFGSEASMGDPARPESLLTPAEYYLPGMLALGTILSGFQNLSGYVATERFNGSIKRLAGTPLPSVSYFLGKTGVTAFLILTQSALLLLGARFLFGVELPTTVSAWLTFAWLLLGSTAAWSAVGIVFACLAKSGQGASTMSAVPPLLLSFISGVYFPFSQIPDWLRAIADLTPLRWTASGMRSVFLPAGWETVEPGGIWNLGMAAVVIGVWLVAGLVLARLFFRWPPQK</sequence>
<evidence type="ECO:0000313" key="9">
    <source>
        <dbReference type="Proteomes" id="UP000547458"/>
    </source>
</evidence>
<dbReference type="InterPro" id="IPR047817">
    <property type="entry name" value="ABC2_TM_bact-type"/>
</dbReference>
<keyword evidence="2 6" id="KW-0812">Transmembrane</keyword>
<dbReference type="GO" id="GO:0046677">
    <property type="term" value="P:response to antibiotic"/>
    <property type="evidence" value="ECO:0007669"/>
    <property type="project" value="UniProtKB-KW"/>
</dbReference>
<gene>
    <name evidence="8" type="ORF">BJ994_002267</name>
</gene>
<evidence type="ECO:0000256" key="6">
    <source>
        <dbReference type="RuleBase" id="RU361157"/>
    </source>
</evidence>
<dbReference type="AlphaFoldDB" id="A0A846RYB1"/>
<feature type="transmembrane region" description="Helical" evidence="6">
    <location>
        <begin position="255"/>
        <end position="280"/>
    </location>
</feature>